<comment type="caution">
    <text evidence="2">The sequence shown here is derived from an EMBL/GenBank/DDBJ whole genome shotgun (WGS) entry which is preliminary data.</text>
</comment>
<keyword evidence="1" id="KW-0472">Membrane</keyword>
<keyword evidence="1" id="KW-1133">Transmembrane helix</keyword>
<dbReference type="OrthoDB" id="6054159at2"/>
<dbReference type="EMBL" id="AVBH01000021">
    <property type="protein sequence ID" value="KGO99325.1"/>
    <property type="molecule type" value="Genomic_DNA"/>
</dbReference>
<protein>
    <submittedName>
        <fullName evidence="2">Membrane protein</fullName>
    </submittedName>
</protein>
<gene>
    <name evidence="2" type="ORF">N791_09425</name>
</gene>
<feature type="transmembrane region" description="Helical" evidence="1">
    <location>
        <begin position="6"/>
        <end position="27"/>
    </location>
</feature>
<dbReference type="eggNOG" id="ENOG5030NN1">
    <property type="taxonomic scope" value="Bacteria"/>
</dbReference>
<evidence type="ECO:0000313" key="3">
    <source>
        <dbReference type="Proteomes" id="UP000030003"/>
    </source>
</evidence>
<name>A0A0A0M8B9_9GAMM</name>
<keyword evidence="3" id="KW-1185">Reference proteome</keyword>
<dbReference type="RefSeq" id="WP_027069709.1">
    <property type="nucleotide sequence ID" value="NZ_AUHT01000007.1"/>
</dbReference>
<dbReference type="Proteomes" id="UP000030003">
    <property type="component" value="Unassembled WGS sequence"/>
</dbReference>
<accession>A0A0A0M8B9</accession>
<keyword evidence="1" id="KW-0812">Transmembrane</keyword>
<organism evidence="2 3">
    <name type="scientific">Lysobacter defluvii IMMIB APB-9 = DSM 18482</name>
    <dbReference type="NCBI Taxonomy" id="1385515"/>
    <lineage>
        <taxon>Bacteria</taxon>
        <taxon>Pseudomonadati</taxon>
        <taxon>Pseudomonadota</taxon>
        <taxon>Gammaproteobacteria</taxon>
        <taxon>Lysobacterales</taxon>
        <taxon>Lysobacteraceae</taxon>
        <taxon>Novilysobacter</taxon>
    </lineage>
</organism>
<evidence type="ECO:0000256" key="1">
    <source>
        <dbReference type="SAM" id="Phobius"/>
    </source>
</evidence>
<feature type="transmembrane region" description="Helical" evidence="1">
    <location>
        <begin position="78"/>
        <end position="98"/>
    </location>
</feature>
<dbReference type="AlphaFoldDB" id="A0A0A0M8B9"/>
<reference evidence="2 3" key="1">
    <citation type="submission" date="2013-08" db="EMBL/GenBank/DDBJ databases">
        <title>Genomic analysis of Lysobacter defluvii.</title>
        <authorList>
            <person name="Wang Q."/>
            <person name="Wang G."/>
        </authorList>
    </citation>
    <scope>NUCLEOTIDE SEQUENCE [LARGE SCALE GENOMIC DNA]</scope>
    <source>
        <strain evidence="2 3">IMMIB APB-9</strain>
    </source>
</reference>
<evidence type="ECO:0000313" key="2">
    <source>
        <dbReference type="EMBL" id="KGO99325.1"/>
    </source>
</evidence>
<feature type="transmembrane region" description="Helical" evidence="1">
    <location>
        <begin position="39"/>
        <end position="58"/>
    </location>
</feature>
<proteinExistence type="predicted"/>
<dbReference type="STRING" id="1385515.GCA_000423325_01319"/>
<sequence>MSAGVELNLTLILFLPWFLILSVLFWVYPRQPRTLARRAYDVAALLVSLALFLASVYWAQAYADPAAGKMWKQILATALGYAVYLGAMTVAFVVRWLWLRRTGDGQGPG</sequence>